<organism evidence="1 2">
    <name type="scientific">Marinilactibacillus piezotolerans</name>
    <dbReference type="NCBI Taxonomy" id="258723"/>
    <lineage>
        <taxon>Bacteria</taxon>
        <taxon>Bacillati</taxon>
        <taxon>Bacillota</taxon>
        <taxon>Bacilli</taxon>
        <taxon>Lactobacillales</taxon>
        <taxon>Carnobacteriaceae</taxon>
        <taxon>Marinilactibacillus</taxon>
    </lineage>
</organism>
<reference evidence="2" key="1">
    <citation type="submission" date="2016-10" db="EMBL/GenBank/DDBJ databases">
        <authorList>
            <person name="Varghese N."/>
            <person name="Submissions S."/>
        </authorList>
    </citation>
    <scope>NUCLEOTIDE SEQUENCE [LARGE SCALE GENOMIC DNA]</scope>
    <source>
        <strain evidence="2">DSM 16108</strain>
    </source>
</reference>
<keyword evidence="2" id="KW-1185">Reference proteome</keyword>
<dbReference type="NCBIfam" id="TIGR02677">
    <property type="entry name" value="TIGR02677 family protein"/>
    <property type="match status" value="1"/>
</dbReference>
<proteinExistence type="predicted"/>
<dbReference type="InterPro" id="IPR013493">
    <property type="entry name" value="CHP02677"/>
</dbReference>
<gene>
    <name evidence="1" type="ORF">SAMN04488569_101013</name>
</gene>
<dbReference type="RefSeq" id="WP_091896436.1">
    <property type="nucleotide sequence ID" value="NZ_FOSJ01000010.1"/>
</dbReference>
<dbReference type="Pfam" id="PF09660">
    <property type="entry name" value="DUF2397"/>
    <property type="match status" value="1"/>
</dbReference>
<dbReference type="EMBL" id="FOSJ01000010">
    <property type="protein sequence ID" value="SFK10588.1"/>
    <property type="molecule type" value="Genomic_DNA"/>
</dbReference>
<dbReference type="Proteomes" id="UP000199589">
    <property type="component" value="Unassembled WGS sequence"/>
</dbReference>
<name>A0A1I3WSR5_9LACT</name>
<protein>
    <submittedName>
        <fullName evidence="1">TIGR02677 family protein</fullName>
    </submittedName>
</protein>
<dbReference type="OrthoDB" id="1639410at2"/>
<sequence>MVLRKVKEASYLTAENYFRYRAILRFFYTQHERMREFIFPGEVFLSLKEVEGFSEYTEDQLQLDLNQLVEWGNLSPKQEIGSARTIDEYKKKRFRYQPTPYTIEFERLLMEMENKEESFGGALERTQFERLYRLIQDVEEVVFGQTKKQDEEVNQLWEDVQTYFKQIVQNTSDYIAYINSEAVEERMQTEAFLLYKDQFTKYLREFIRAMQSTSEQIKSVLAELPEGKLYPFFEQVWRHKAQARLEEVDVTNERRPLEEYTGRWQSMQQWFRGTQSYGKSEAEMLLDRTSESIRKITQVVQRMGERHQNFRSRREEYLYLANWFTQLENIEEAHKLFATAFGVEHTRHYYLQNTRSENLYEEEWSHTPQIHITKPGVRQYREKTKSGAVVDQTLKRKAAREEYLKEKANERKAIEQYIVNQSIELEKLEKVEPSVRHIFLSWIGKAMGQKDRTIQTDLGIRVKVLLKDERIILRSYDGDLEMPNVTFKIVEEKGKKGHGA</sequence>
<evidence type="ECO:0000313" key="1">
    <source>
        <dbReference type="EMBL" id="SFK10588.1"/>
    </source>
</evidence>
<evidence type="ECO:0000313" key="2">
    <source>
        <dbReference type="Proteomes" id="UP000199589"/>
    </source>
</evidence>
<dbReference type="AlphaFoldDB" id="A0A1I3WSR5"/>
<accession>A0A1I3WSR5</accession>